<dbReference type="Gene3D" id="3.40.30.10">
    <property type="entry name" value="Glutaredoxin"/>
    <property type="match status" value="1"/>
</dbReference>
<dbReference type="SUPFAM" id="SSF52833">
    <property type="entry name" value="Thioredoxin-like"/>
    <property type="match status" value="1"/>
</dbReference>
<reference evidence="7 8" key="1">
    <citation type="submission" date="2019-12" db="EMBL/GenBank/DDBJ databases">
        <title>Genomic-based taxomic classification of the family Erythrobacteraceae.</title>
        <authorList>
            <person name="Xu L."/>
        </authorList>
    </citation>
    <scope>NUCLEOTIDE SEQUENCE [LARGE SCALE GENOMIC DNA]</scope>
    <source>
        <strain evidence="7 8">JCM 16339</strain>
    </source>
</reference>
<dbReference type="InterPro" id="IPR024706">
    <property type="entry name" value="Peroxiredoxin_AhpC-typ"/>
</dbReference>
<dbReference type="InterPro" id="IPR000866">
    <property type="entry name" value="AhpC/TSA"/>
</dbReference>
<name>A0A844ZG16_9SPHN</name>
<dbReference type="PIRSF" id="PIRSF000239">
    <property type="entry name" value="AHPC"/>
    <property type="match status" value="1"/>
</dbReference>
<dbReference type="GO" id="GO:0045454">
    <property type="term" value="P:cell redox homeostasis"/>
    <property type="evidence" value="ECO:0007669"/>
    <property type="project" value="TreeGrafter"/>
</dbReference>
<dbReference type="Pfam" id="PF00578">
    <property type="entry name" value="AhpC-TSA"/>
    <property type="match status" value="1"/>
</dbReference>
<dbReference type="InterPro" id="IPR036249">
    <property type="entry name" value="Thioredoxin-like_sf"/>
</dbReference>
<dbReference type="Proteomes" id="UP000435243">
    <property type="component" value="Unassembled WGS sequence"/>
</dbReference>
<dbReference type="RefSeq" id="WP_160589395.1">
    <property type="nucleotide sequence ID" value="NZ_BAAAFP010000002.1"/>
</dbReference>
<dbReference type="NCBIfam" id="NF009668">
    <property type="entry name" value="PRK13189.1"/>
    <property type="match status" value="1"/>
</dbReference>
<proteinExistence type="inferred from homology"/>
<dbReference type="InterPro" id="IPR013766">
    <property type="entry name" value="Thioredoxin_domain"/>
</dbReference>
<dbReference type="EMBL" id="WTYY01000001">
    <property type="protein sequence ID" value="MXO87461.1"/>
    <property type="molecule type" value="Genomic_DNA"/>
</dbReference>
<protein>
    <recommendedName>
        <fullName evidence="3">Thioredoxin peroxidase</fullName>
    </recommendedName>
</protein>
<keyword evidence="2 7" id="KW-0560">Oxidoreductase</keyword>
<dbReference type="GO" id="GO:0006979">
    <property type="term" value="P:response to oxidative stress"/>
    <property type="evidence" value="ECO:0007669"/>
    <property type="project" value="TreeGrafter"/>
</dbReference>
<keyword evidence="8" id="KW-1185">Reference proteome</keyword>
<accession>A0A844ZG16</accession>
<sequence>MEDNEHRHCLRIGDAAPDFTARSTAGPVSLSDFRGKWVLLFSHPADFTPVCTSEFVALSQASDRFAAMDCALLALSVDSLYSHFAWVRAIYDRFGVEVRFPIIEDPTLVVGKAYGMVSPDAHDSSTVRTNFFIDPEGTIRALACYPLNVGRSVEEMLRTLAALRAADETGKLAPQGWKPGDALLDQPDANLDTLFSKDNPTDWFLARGNDS</sequence>
<comment type="similarity">
    <text evidence="1">Belongs to the peroxiredoxin family. AhpC/Prx1 subfamily.</text>
</comment>
<evidence type="ECO:0000256" key="3">
    <source>
        <dbReference type="ARBA" id="ARBA00032824"/>
    </source>
</evidence>
<dbReference type="AlphaFoldDB" id="A0A844ZG16"/>
<evidence type="ECO:0000256" key="1">
    <source>
        <dbReference type="ARBA" id="ARBA00009796"/>
    </source>
</evidence>
<gene>
    <name evidence="7" type="ORF">GRI32_01780</name>
</gene>
<dbReference type="GO" id="GO:0005829">
    <property type="term" value="C:cytosol"/>
    <property type="evidence" value="ECO:0007669"/>
    <property type="project" value="TreeGrafter"/>
</dbReference>
<feature type="domain" description="Thioredoxin" evidence="6">
    <location>
        <begin position="10"/>
        <end position="165"/>
    </location>
</feature>
<dbReference type="PANTHER" id="PTHR10681:SF128">
    <property type="entry name" value="THIOREDOXIN-DEPENDENT PEROXIDE REDUCTASE, MITOCHONDRIAL"/>
    <property type="match status" value="1"/>
</dbReference>
<evidence type="ECO:0000259" key="6">
    <source>
        <dbReference type="PROSITE" id="PS51352"/>
    </source>
</evidence>
<dbReference type="GO" id="GO:0008379">
    <property type="term" value="F:thioredoxin peroxidase activity"/>
    <property type="evidence" value="ECO:0007669"/>
    <property type="project" value="TreeGrafter"/>
</dbReference>
<comment type="function">
    <text evidence="4">Thiol-specific peroxidase that catalyzes the reduction of hydrogen peroxide and organic hydroperoxides to water and alcohols, respectively. Plays a role in cell protection against oxidative stress by detoxifying peroxides.</text>
</comment>
<evidence type="ECO:0000256" key="4">
    <source>
        <dbReference type="ARBA" id="ARBA00037420"/>
    </source>
</evidence>
<dbReference type="OrthoDB" id="9812811at2"/>
<dbReference type="PANTHER" id="PTHR10681">
    <property type="entry name" value="THIOREDOXIN PEROXIDASE"/>
    <property type="match status" value="1"/>
</dbReference>
<evidence type="ECO:0000313" key="8">
    <source>
        <dbReference type="Proteomes" id="UP000435243"/>
    </source>
</evidence>
<comment type="caution">
    <text evidence="7">The sequence shown here is derived from an EMBL/GenBank/DDBJ whole genome shotgun (WGS) entry which is preliminary data.</text>
</comment>
<evidence type="ECO:0000313" key="7">
    <source>
        <dbReference type="EMBL" id="MXO87461.1"/>
    </source>
</evidence>
<evidence type="ECO:0000256" key="2">
    <source>
        <dbReference type="ARBA" id="ARBA00023002"/>
    </source>
</evidence>
<evidence type="ECO:0000256" key="5">
    <source>
        <dbReference type="PIRSR" id="PIRSR000239-1"/>
    </source>
</evidence>
<dbReference type="GO" id="GO:0042744">
    <property type="term" value="P:hydrogen peroxide catabolic process"/>
    <property type="evidence" value="ECO:0007669"/>
    <property type="project" value="TreeGrafter"/>
</dbReference>
<organism evidence="7 8">
    <name type="scientific">Alteraurantiacibacter aestuarii</name>
    <dbReference type="NCBI Taxonomy" id="650004"/>
    <lineage>
        <taxon>Bacteria</taxon>
        <taxon>Pseudomonadati</taxon>
        <taxon>Pseudomonadota</taxon>
        <taxon>Alphaproteobacteria</taxon>
        <taxon>Sphingomonadales</taxon>
        <taxon>Erythrobacteraceae</taxon>
        <taxon>Alteraurantiacibacter</taxon>
    </lineage>
</organism>
<keyword evidence="7" id="KW-0575">Peroxidase</keyword>
<dbReference type="InterPro" id="IPR050217">
    <property type="entry name" value="Peroxiredoxin"/>
</dbReference>
<dbReference type="PROSITE" id="PS51352">
    <property type="entry name" value="THIOREDOXIN_2"/>
    <property type="match status" value="1"/>
</dbReference>
<dbReference type="GO" id="GO:0033554">
    <property type="term" value="P:cellular response to stress"/>
    <property type="evidence" value="ECO:0007669"/>
    <property type="project" value="TreeGrafter"/>
</dbReference>
<feature type="active site" description="Cysteine sulfenic acid (-SOH) intermediate; for peroxidase activity" evidence="5">
    <location>
        <position position="51"/>
    </location>
</feature>